<evidence type="ECO:0000256" key="1">
    <source>
        <dbReference type="SAM" id="MobiDB-lite"/>
    </source>
</evidence>
<feature type="region of interest" description="Disordered" evidence="1">
    <location>
        <begin position="507"/>
        <end position="537"/>
    </location>
</feature>
<reference evidence="2 3" key="1">
    <citation type="submission" date="2021-04" db="EMBL/GenBank/DDBJ databases">
        <authorList>
            <person name="De Guttry C."/>
            <person name="Zahm M."/>
            <person name="Klopp C."/>
            <person name="Cabau C."/>
            <person name="Louis A."/>
            <person name="Berthelot C."/>
            <person name="Parey E."/>
            <person name="Roest Crollius H."/>
            <person name="Montfort J."/>
            <person name="Robinson-Rechavi M."/>
            <person name="Bucao C."/>
            <person name="Bouchez O."/>
            <person name="Gislard M."/>
            <person name="Lluch J."/>
            <person name="Milhes M."/>
            <person name="Lampietro C."/>
            <person name="Lopez Roques C."/>
            <person name="Donnadieu C."/>
            <person name="Braasch I."/>
            <person name="Desvignes T."/>
            <person name="Postlethwait J."/>
            <person name="Bobe J."/>
            <person name="Wedekind C."/>
            <person name="Guiguen Y."/>
        </authorList>
    </citation>
    <scope>NUCLEOTIDE SEQUENCE [LARGE SCALE GENOMIC DNA]</scope>
    <source>
        <strain evidence="2">Cs_M1</strain>
        <tissue evidence="2">Blood</tissue>
    </source>
</reference>
<comment type="caution">
    <text evidence="2">The sequence shown here is derived from an EMBL/GenBank/DDBJ whole genome shotgun (WGS) entry which is preliminary data.</text>
</comment>
<dbReference type="AlphaFoldDB" id="A0AAN8R9N9"/>
<feature type="compositionally biased region" description="Basic and acidic residues" evidence="1">
    <location>
        <begin position="127"/>
        <end position="137"/>
    </location>
</feature>
<dbReference type="Proteomes" id="UP001356427">
    <property type="component" value="Unassembled WGS sequence"/>
</dbReference>
<feature type="compositionally biased region" description="Basic and acidic residues" evidence="1">
    <location>
        <begin position="507"/>
        <end position="530"/>
    </location>
</feature>
<keyword evidence="3" id="KW-1185">Reference proteome</keyword>
<feature type="region of interest" description="Disordered" evidence="1">
    <location>
        <begin position="121"/>
        <end position="143"/>
    </location>
</feature>
<accession>A0AAN8R9N9</accession>
<dbReference type="EMBL" id="JAGTTL010000002">
    <property type="protein sequence ID" value="KAK6327994.1"/>
    <property type="molecule type" value="Genomic_DNA"/>
</dbReference>
<sequence>MSPWLQLCICYFSLPFKFKKMSNPNIPIIAFIINPMYLKGCLSENNNLIAQTSRQMISDDPFRPRRTTLKRSWITVGPFPRSLWIHPGAPEDDFDRVCAKIWRDSKKAEFGIWPHMEKDSIVPAHKHPPDREGRAEEEPVPPVRPQNIHCEVRANKCPDTRRKHMLIKITDPRLDEISLMVEREFQTLTSQAEKERRDLSGSAQLPVRGDHCSHGDDPIWETQVEKKRKEEEKEEEKVNTEEEQRRSIERYLRDLLIPGQEGREEDRSIMVEQYKSEVEPLNLPNPYLLNPILMIPNLGANLSPQVPNLLPDLSTLLPDLAPNLAPSYDDFPPLPSAASPWQADRLCQGSPPANLPAPLIPIPGPFNLLGKVPASTKASAPAPTPVPVPTPAKVPAARSTAQAPAPSPTPAKVPAARSTAQAPAPSPAPAKVSAVRITVPNKSRTPSPPTPQQELYDLMADFPALQPQGKAPPMGLQQPANAPCRVPTSNVEMLLLDLPYSALFKAQEGDRELGGEERNKGTKGPKKMEAEPEEEPQDIPIVTDDVDQWPEITTAKQTAFTQATQQVTAGTDGASAWVGSAKESVRRAAAPPLQKARPLRSHREGPERRQTPPPLVPTAPAAPAAAPSLADIAAAFAVNTAANDLPKESKAAPRQQAPPPNRQGLPPTNQRGSHRYAGSRPQNAHRPGFTRPPQGYDVRTSEMTPRTALEPGCMSGDGHPQKTLPHLYSESFVARVTAVGLGSRCPVNALPGFTQADRGPRRNIF</sequence>
<feature type="region of interest" description="Disordered" evidence="1">
    <location>
        <begin position="578"/>
        <end position="623"/>
    </location>
</feature>
<name>A0AAN8R9N9_9TELE</name>
<feature type="compositionally biased region" description="Basic and acidic residues" evidence="1">
    <location>
        <begin position="601"/>
        <end position="610"/>
    </location>
</feature>
<organism evidence="2 3">
    <name type="scientific">Coregonus suidteri</name>
    <dbReference type="NCBI Taxonomy" id="861788"/>
    <lineage>
        <taxon>Eukaryota</taxon>
        <taxon>Metazoa</taxon>
        <taxon>Chordata</taxon>
        <taxon>Craniata</taxon>
        <taxon>Vertebrata</taxon>
        <taxon>Euteleostomi</taxon>
        <taxon>Actinopterygii</taxon>
        <taxon>Neopterygii</taxon>
        <taxon>Teleostei</taxon>
        <taxon>Protacanthopterygii</taxon>
        <taxon>Salmoniformes</taxon>
        <taxon>Salmonidae</taxon>
        <taxon>Coregoninae</taxon>
        <taxon>Coregonus</taxon>
    </lineage>
</organism>
<feature type="compositionally biased region" description="Low complexity" evidence="1">
    <location>
        <begin position="413"/>
        <end position="432"/>
    </location>
</feature>
<feature type="region of interest" description="Disordered" evidence="1">
    <location>
        <begin position="645"/>
        <end position="700"/>
    </location>
</feature>
<feature type="compositionally biased region" description="Basic and acidic residues" evidence="1">
    <location>
        <begin position="208"/>
        <end position="245"/>
    </location>
</feature>
<feature type="region of interest" description="Disordered" evidence="1">
    <location>
        <begin position="192"/>
        <end position="245"/>
    </location>
</feature>
<gene>
    <name evidence="2" type="ORF">J4Q44_G00036400</name>
</gene>
<proteinExistence type="predicted"/>
<feature type="region of interest" description="Disordered" evidence="1">
    <location>
        <begin position="375"/>
        <end position="432"/>
    </location>
</feature>
<protein>
    <submittedName>
        <fullName evidence="2">Uncharacterized protein</fullName>
    </submittedName>
</protein>
<feature type="compositionally biased region" description="Low complexity" evidence="1">
    <location>
        <begin position="393"/>
        <end position="404"/>
    </location>
</feature>
<evidence type="ECO:0000313" key="2">
    <source>
        <dbReference type="EMBL" id="KAK6327994.1"/>
    </source>
</evidence>
<evidence type="ECO:0000313" key="3">
    <source>
        <dbReference type="Proteomes" id="UP001356427"/>
    </source>
</evidence>
<feature type="compositionally biased region" description="Pro residues" evidence="1">
    <location>
        <begin position="382"/>
        <end position="392"/>
    </location>
</feature>